<feature type="non-terminal residue" evidence="2">
    <location>
        <position position="1"/>
    </location>
</feature>
<dbReference type="AlphaFoldDB" id="A0A2J6TNC5"/>
<keyword evidence="1" id="KW-0472">Membrane</keyword>
<protein>
    <recommendedName>
        <fullName evidence="4">DDE-1 domain-containing protein</fullName>
    </recommendedName>
</protein>
<dbReference type="Proteomes" id="UP000235371">
    <property type="component" value="Unassembled WGS sequence"/>
</dbReference>
<reference evidence="2 3" key="1">
    <citation type="submission" date="2016-04" db="EMBL/GenBank/DDBJ databases">
        <title>A degradative enzymes factory behind the ericoid mycorrhizal symbiosis.</title>
        <authorList>
            <consortium name="DOE Joint Genome Institute"/>
            <person name="Martino E."/>
            <person name="Morin E."/>
            <person name="Grelet G."/>
            <person name="Kuo A."/>
            <person name="Kohler A."/>
            <person name="Daghino S."/>
            <person name="Barry K."/>
            <person name="Choi C."/>
            <person name="Cichocki N."/>
            <person name="Clum A."/>
            <person name="Copeland A."/>
            <person name="Hainaut M."/>
            <person name="Haridas S."/>
            <person name="Labutti K."/>
            <person name="Lindquist E."/>
            <person name="Lipzen A."/>
            <person name="Khouja H.-R."/>
            <person name="Murat C."/>
            <person name="Ohm R."/>
            <person name="Olson A."/>
            <person name="Spatafora J."/>
            <person name="Veneault-Fourrey C."/>
            <person name="Henrissat B."/>
            <person name="Grigoriev I."/>
            <person name="Martin F."/>
            <person name="Perotto S."/>
        </authorList>
    </citation>
    <scope>NUCLEOTIDE SEQUENCE [LARGE SCALE GENOMIC DNA]</scope>
    <source>
        <strain evidence="2 3">E</strain>
    </source>
</reference>
<name>A0A2J6TNC5_9HELO</name>
<evidence type="ECO:0000256" key="1">
    <source>
        <dbReference type="SAM" id="Phobius"/>
    </source>
</evidence>
<keyword evidence="3" id="KW-1185">Reference proteome</keyword>
<gene>
    <name evidence="2" type="ORF">K444DRAFT_520690</name>
</gene>
<keyword evidence="1" id="KW-0812">Transmembrane</keyword>
<dbReference type="RefSeq" id="XP_024741429.1">
    <property type="nucleotide sequence ID" value="XM_024874064.1"/>
</dbReference>
<dbReference type="GeneID" id="36582144"/>
<sequence length="95" mass="11331">INPATRAKAGYRRRLLIIDRHSSYINMEFIRAYNRLKILLLILPPYSTYRLYPLNISYFLLLAICYITKINKIMEKSGDIITITKRMFWDAFKPV</sequence>
<accession>A0A2J6TNC5</accession>
<dbReference type="EMBL" id="KZ613749">
    <property type="protein sequence ID" value="PMD64525.1"/>
    <property type="molecule type" value="Genomic_DNA"/>
</dbReference>
<evidence type="ECO:0008006" key="4">
    <source>
        <dbReference type="Google" id="ProtNLM"/>
    </source>
</evidence>
<feature type="transmembrane region" description="Helical" evidence="1">
    <location>
        <begin position="49"/>
        <end position="67"/>
    </location>
</feature>
<proteinExistence type="predicted"/>
<dbReference type="OrthoDB" id="3795915at2759"/>
<evidence type="ECO:0000313" key="3">
    <source>
        <dbReference type="Proteomes" id="UP000235371"/>
    </source>
</evidence>
<dbReference type="InParanoid" id="A0A2J6TNC5"/>
<evidence type="ECO:0000313" key="2">
    <source>
        <dbReference type="EMBL" id="PMD64525.1"/>
    </source>
</evidence>
<organism evidence="2 3">
    <name type="scientific">Hyaloscypha bicolor E</name>
    <dbReference type="NCBI Taxonomy" id="1095630"/>
    <lineage>
        <taxon>Eukaryota</taxon>
        <taxon>Fungi</taxon>
        <taxon>Dikarya</taxon>
        <taxon>Ascomycota</taxon>
        <taxon>Pezizomycotina</taxon>
        <taxon>Leotiomycetes</taxon>
        <taxon>Helotiales</taxon>
        <taxon>Hyaloscyphaceae</taxon>
        <taxon>Hyaloscypha</taxon>
        <taxon>Hyaloscypha bicolor</taxon>
    </lineage>
</organism>
<keyword evidence="1" id="KW-1133">Transmembrane helix</keyword>